<sequence length="220" mass="25021">MEYNELGIKALQEGAYEKAIEAFMKAAEEEPDNPVGYINIANVFASLGDVERAERFFQKAITLDENAGSAFYGLGNLYFTNERYEEAARVYEKAIRTGLNEADAFFMLGKSLKQSDNSKLALPYFQRAAELAPDDLEIRLAYGILLAEMELFEEAAKELHFILEQDEENVDAHYNIGVLYAVSTNQKEDALRHLEKAFTLEPEHTQARYIYDMIKMGEQS</sequence>
<feature type="repeat" description="TPR" evidence="3">
    <location>
        <begin position="68"/>
        <end position="101"/>
    </location>
</feature>
<dbReference type="RefSeq" id="WP_301242650.1">
    <property type="nucleotide sequence ID" value="NZ_JAROCC010000004.1"/>
</dbReference>
<keyword evidence="5" id="KW-1185">Reference proteome</keyword>
<comment type="caution">
    <text evidence="4">The sequence shown here is derived from an EMBL/GenBank/DDBJ whole genome shotgun (WGS) entry which is preliminary data.</text>
</comment>
<evidence type="ECO:0000256" key="2">
    <source>
        <dbReference type="ARBA" id="ARBA00022803"/>
    </source>
</evidence>
<accession>A0ABT8JPW9</accession>
<name>A0ABT8JPW9_9BACL</name>
<reference evidence="4" key="1">
    <citation type="submission" date="2023-03" db="EMBL/GenBank/DDBJ databases">
        <title>MT1 and MT2 Draft Genomes of Novel Species.</title>
        <authorList>
            <person name="Venkateswaran K."/>
        </authorList>
    </citation>
    <scope>NUCLEOTIDE SEQUENCE</scope>
    <source>
        <strain evidence="4">F6_3S_P_2</strain>
    </source>
</reference>
<proteinExistence type="predicted"/>
<feature type="repeat" description="TPR" evidence="3">
    <location>
        <begin position="34"/>
        <end position="67"/>
    </location>
</feature>
<evidence type="ECO:0000313" key="5">
    <source>
        <dbReference type="Proteomes" id="UP001175097"/>
    </source>
</evidence>
<dbReference type="Pfam" id="PF14559">
    <property type="entry name" value="TPR_19"/>
    <property type="match status" value="1"/>
</dbReference>
<dbReference type="SMART" id="SM00028">
    <property type="entry name" value="TPR"/>
    <property type="match status" value="5"/>
</dbReference>
<dbReference type="Pfam" id="PF13432">
    <property type="entry name" value="TPR_16"/>
    <property type="match status" value="1"/>
</dbReference>
<dbReference type="PROSITE" id="PS50293">
    <property type="entry name" value="TPR_REGION"/>
    <property type="match status" value="1"/>
</dbReference>
<dbReference type="Proteomes" id="UP001175097">
    <property type="component" value="Unassembled WGS sequence"/>
</dbReference>
<dbReference type="InterPro" id="IPR051012">
    <property type="entry name" value="CellSynth/LPSAsmb/PSIAsmb"/>
</dbReference>
<dbReference type="PANTHER" id="PTHR45586:SF13">
    <property type="entry name" value="TPR-REPEAT-CONTAINING PROTEIN"/>
    <property type="match status" value="1"/>
</dbReference>
<dbReference type="InterPro" id="IPR019734">
    <property type="entry name" value="TPR_rpt"/>
</dbReference>
<feature type="repeat" description="TPR" evidence="3">
    <location>
        <begin position="102"/>
        <end position="135"/>
    </location>
</feature>
<dbReference type="PROSITE" id="PS50005">
    <property type="entry name" value="TPR"/>
    <property type="match status" value="4"/>
</dbReference>
<dbReference type="SUPFAM" id="SSF48452">
    <property type="entry name" value="TPR-like"/>
    <property type="match status" value="1"/>
</dbReference>
<dbReference type="Pfam" id="PF13181">
    <property type="entry name" value="TPR_8"/>
    <property type="match status" value="1"/>
</dbReference>
<feature type="repeat" description="TPR" evidence="3">
    <location>
        <begin position="2"/>
        <end position="33"/>
    </location>
</feature>
<dbReference type="EMBL" id="JAROCC010000004">
    <property type="protein sequence ID" value="MDN4607099.1"/>
    <property type="molecule type" value="Genomic_DNA"/>
</dbReference>
<keyword evidence="1" id="KW-0677">Repeat</keyword>
<evidence type="ECO:0000256" key="3">
    <source>
        <dbReference type="PROSITE-ProRule" id="PRU00339"/>
    </source>
</evidence>
<dbReference type="Gene3D" id="1.25.40.10">
    <property type="entry name" value="Tetratricopeptide repeat domain"/>
    <property type="match status" value="2"/>
</dbReference>
<dbReference type="PANTHER" id="PTHR45586">
    <property type="entry name" value="TPR REPEAT-CONTAINING PROTEIN PA4667"/>
    <property type="match status" value="1"/>
</dbReference>
<gene>
    <name evidence="4" type="ORF">P5G49_06335</name>
</gene>
<evidence type="ECO:0000256" key="1">
    <source>
        <dbReference type="ARBA" id="ARBA00022737"/>
    </source>
</evidence>
<dbReference type="InterPro" id="IPR011990">
    <property type="entry name" value="TPR-like_helical_dom_sf"/>
</dbReference>
<keyword evidence="2 3" id="KW-0802">TPR repeat</keyword>
<protein>
    <submittedName>
        <fullName evidence="4">Tetratricopeptide repeat protein</fullName>
    </submittedName>
</protein>
<evidence type="ECO:0000313" key="4">
    <source>
        <dbReference type="EMBL" id="MDN4607099.1"/>
    </source>
</evidence>
<organism evidence="4 5">
    <name type="scientific">Sporosarcina highlanderae</name>
    <dbReference type="NCBI Taxonomy" id="3035916"/>
    <lineage>
        <taxon>Bacteria</taxon>
        <taxon>Bacillati</taxon>
        <taxon>Bacillota</taxon>
        <taxon>Bacilli</taxon>
        <taxon>Bacillales</taxon>
        <taxon>Caryophanaceae</taxon>
        <taxon>Sporosarcina</taxon>
    </lineage>
</organism>